<keyword evidence="3" id="KW-1185">Reference proteome</keyword>
<feature type="transmembrane region" description="Helical" evidence="1">
    <location>
        <begin position="20"/>
        <end position="43"/>
    </location>
</feature>
<evidence type="ECO:0000256" key="1">
    <source>
        <dbReference type="SAM" id="Phobius"/>
    </source>
</evidence>
<keyword evidence="1" id="KW-1133">Transmembrane helix</keyword>
<gene>
    <name evidence="2" type="ORF">AZI98_10290</name>
</gene>
<dbReference type="RefSeq" id="WP_063388206.1">
    <property type="nucleotide sequence ID" value="NZ_LVHY01000043.1"/>
</dbReference>
<evidence type="ECO:0000313" key="3">
    <source>
        <dbReference type="Proteomes" id="UP000076476"/>
    </source>
</evidence>
<feature type="transmembrane region" description="Helical" evidence="1">
    <location>
        <begin position="91"/>
        <end position="115"/>
    </location>
</feature>
<keyword evidence="1" id="KW-0812">Transmembrane</keyword>
<keyword evidence="1" id="KW-0472">Membrane</keyword>
<name>A0A164B6W3_9BACI</name>
<dbReference type="EMBL" id="LWBR01000025">
    <property type="protein sequence ID" value="KZN96156.1"/>
    <property type="molecule type" value="Genomic_DNA"/>
</dbReference>
<accession>A0A164B6W3</accession>
<dbReference type="AlphaFoldDB" id="A0A164B6W3"/>
<proteinExistence type="predicted"/>
<feature type="transmembrane region" description="Helical" evidence="1">
    <location>
        <begin position="127"/>
        <end position="147"/>
    </location>
</feature>
<sequence length="157" mass="18124">MKKKDRSKYSLADHIFAKTVVSFMCLAIISFPFLVFYFVMHLISWTNDVHIHASGTLSSIKIVLKFFVTTLFITVIMDMIFSAVLNRAKGILGYISEALLMLAFFYLYVFFYSLLSNEIVMTEKGRLYVSLFLFFGYLCIHAVYVGAKRLSKFIVKN</sequence>
<organism evidence="2 3">
    <name type="scientific">Aeribacillus pallidus</name>
    <dbReference type="NCBI Taxonomy" id="33936"/>
    <lineage>
        <taxon>Bacteria</taxon>
        <taxon>Bacillati</taxon>
        <taxon>Bacillota</taxon>
        <taxon>Bacilli</taxon>
        <taxon>Bacillales</taxon>
        <taxon>Bacillaceae</taxon>
        <taxon>Aeribacillus</taxon>
    </lineage>
</organism>
<accession>A0A165XLF6</accession>
<comment type="caution">
    <text evidence="2">The sequence shown here is derived from an EMBL/GenBank/DDBJ whole genome shotgun (WGS) entry which is preliminary data.</text>
</comment>
<dbReference type="Proteomes" id="UP000076476">
    <property type="component" value="Unassembled WGS sequence"/>
</dbReference>
<evidence type="ECO:0000313" key="2">
    <source>
        <dbReference type="EMBL" id="KZN96156.1"/>
    </source>
</evidence>
<protein>
    <submittedName>
        <fullName evidence="2">Uncharacterized protein</fullName>
    </submittedName>
</protein>
<dbReference type="GeneID" id="301126344"/>
<reference evidence="2 3" key="1">
    <citation type="submission" date="2016-04" db="EMBL/GenBank/DDBJ databases">
        <title>Draft genome sequence of Aeribacillus pallidus 8m3 from petroleum reservoir.</title>
        <authorList>
            <person name="Poltaraus A.B."/>
            <person name="Nazina T.N."/>
            <person name="Tourova T.P."/>
            <person name="Malakho S.M."/>
            <person name="Korshunova A.V."/>
            <person name="Sokolova D.S."/>
        </authorList>
    </citation>
    <scope>NUCLEOTIDE SEQUENCE [LARGE SCALE GENOMIC DNA]</scope>
    <source>
        <strain evidence="2 3">8m3</strain>
    </source>
</reference>
<dbReference type="OrthoDB" id="2973080at2"/>
<feature type="transmembrane region" description="Helical" evidence="1">
    <location>
        <begin position="63"/>
        <end position="84"/>
    </location>
</feature>